<reference evidence="1" key="1">
    <citation type="submission" date="2015-10" db="EMBL/GenBank/DDBJ databases">
        <authorList>
            <person name="Gilbert D.G."/>
        </authorList>
    </citation>
    <scope>NUCLEOTIDE SEQUENCE</scope>
</reference>
<gene>
    <name evidence="1" type="ORF">MGWOODY_Mmi923</name>
</gene>
<protein>
    <submittedName>
        <fullName evidence="1">Uncharacterized protein</fullName>
    </submittedName>
</protein>
<dbReference type="EMBL" id="FAXC01000472">
    <property type="protein sequence ID" value="CUV10712.1"/>
    <property type="molecule type" value="Genomic_DNA"/>
</dbReference>
<evidence type="ECO:0000313" key="1">
    <source>
        <dbReference type="EMBL" id="CUV10712.1"/>
    </source>
</evidence>
<accession>A0A160VJ88</accession>
<sequence length="279" mass="31569">MIRAIVFFYLVSGLYGQSVQVYQFPSEFQTQEFSPDMITAGPGDWLFYLDNKARRLAARSPAGNFLFAGGFGNDYDAFFDPVGLTVSNLDLLVCDRSEKRLLRYDYKLNYTGSISLDPYQDGSGVYIDNISTDPWGYYYLYSADDHLIRRGNASGIDRLPFLDLNQQTIDEICLESMVIVPNGDIGLLFSCTGEVVIFNRLGRIKSKLMVAIPAPLKLQYVENKWVVVNAQGQGQILDHLETSEFSIPIRADEQLLDCTVNNRDLICLTNLRMLVLQFE</sequence>
<dbReference type="AlphaFoldDB" id="A0A160VJ88"/>
<organism evidence="1">
    <name type="scientific">hydrothermal vent metagenome</name>
    <dbReference type="NCBI Taxonomy" id="652676"/>
    <lineage>
        <taxon>unclassified sequences</taxon>
        <taxon>metagenomes</taxon>
        <taxon>ecological metagenomes</taxon>
    </lineage>
</organism>
<dbReference type="Gene3D" id="2.120.10.30">
    <property type="entry name" value="TolB, C-terminal domain"/>
    <property type="match status" value="1"/>
</dbReference>
<name>A0A160VJ88_9ZZZZ</name>
<dbReference type="SUPFAM" id="SSF101898">
    <property type="entry name" value="NHL repeat"/>
    <property type="match status" value="1"/>
</dbReference>
<proteinExistence type="predicted"/>
<dbReference type="InterPro" id="IPR011042">
    <property type="entry name" value="6-blade_b-propeller_TolB-like"/>
</dbReference>